<organism evidence="1">
    <name type="scientific">Anopheles darlingi</name>
    <name type="common">Mosquito</name>
    <dbReference type="NCBI Taxonomy" id="43151"/>
    <lineage>
        <taxon>Eukaryota</taxon>
        <taxon>Metazoa</taxon>
        <taxon>Ecdysozoa</taxon>
        <taxon>Arthropoda</taxon>
        <taxon>Hexapoda</taxon>
        <taxon>Insecta</taxon>
        <taxon>Pterygota</taxon>
        <taxon>Neoptera</taxon>
        <taxon>Endopterygota</taxon>
        <taxon>Diptera</taxon>
        <taxon>Nematocera</taxon>
        <taxon>Culicoidea</taxon>
        <taxon>Culicidae</taxon>
        <taxon>Anophelinae</taxon>
        <taxon>Anopheles</taxon>
    </lineage>
</organism>
<name>A0A2M4DFI3_ANODA</name>
<reference evidence="1" key="1">
    <citation type="submission" date="2018-01" db="EMBL/GenBank/DDBJ databases">
        <title>An insight into the sialome of Amazonian anophelines.</title>
        <authorList>
            <person name="Ribeiro J.M."/>
            <person name="Scarpassa V."/>
            <person name="Calvo E."/>
        </authorList>
    </citation>
    <scope>NUCLEOTIDE SEQUENCE</scope>
</reference>
<dbReference type="EMBL" id="GGFL01012093">
    <property type="protein sequence ID" value="MBW76271.1"/>
    <property type="molecule type" value="Transcribed_RNA"/>
</dbReference>
<accession>A0A2M4DFI3</accession>
<sequence>MATATTSSTAEPFPVCCCCCCWLHLWCMEAAQPIINKQKSQEEGLVCTSNTIKRMATTTNARCALR</sequence>
<dbReference type="AlphaFoldDB" id="A0A2M4DFI3"/>
<protein>
    <submittedName>
        <fullName evidence="1">Putative secreted protein</fullName>
    </submittedName>
</protein>
<evidence type="ECO:0000313" key="1">
    <source>
        <dbReference type="EMBL" id="MBW76271.1"/>
    </source>
</evidence>
<proteinExistence type="predicted"/>